<reference evidence="2 3" key="1">
    <citation type="journal article" date="2018" name="FEMS Microbiol. Ecol.">
        <title>Co-invading symbiotic mutualists of Medicago polymorpha retain high ancestral diversity and contain diverse accessory genomes.</title>
        <authorList>
            <person name="Porter S.S."/>
            <person name="Faber-Hammond J.J."/>
            <person name="Friesen M.L."/>
        </authorList>
    </citation>
    <scope>NUCLEOTIDE SEQUENCE [LARGE SCALE GENOMIC DNA]</scope>
    <source>
        <strain evidence="2 3">Str16</strain>
    </source>
</reference>
<evidence type="ECO:0000313" key="3">
    <source>
        <dbReference type="Proteomes" id="UP001190825"/>
    </source>
</evidence>
<feature type="compositionally biased region" description="Basic and acidic residues" evidence="1">
    <location>
        <begin position="52"/>
        <end position="64"/>
    </location>
</feature>
<comment type="caution">
    <text evidence="2">The sequence shown here is derived from an EMBL/GenBank/DDBJ whole genome shotgun (WGS) entry which is preliminary data.</text>
</comment>
<evidence type="ECO:0000256" key="1">
    <source>
        <dbReference type="SAM" id="MobiDB-lite"/>
    </source>
</evidence>
<dbReference type="Proteomes" id="UP001190825">
    <property type="component" value="Unassembled WGS sequence"/>
</dbReference>
<feature type="region of interest" description="Disordered" evidence="1">
    <location>
        <begin position="52"/>
        <end position="72"/>
    </location>
</feature>
<protein>
    <submittedName>
        <fullName evidence="2">Uncharacterized protein</fullName>
    </submittedName>
</protein>
<evidence type="ECO:0000313" key="2">
    <source>
        <dbReference type="EMBL" id="PLT91301.1"/>
    </source>
</evidence>
<name>A0ABX4TCW3_9HYPH</name>
<proteinExistence type="predicted"/>
<organism evidence="2 3">
    <name type="scientific">Sinorhizobium medicae</name>
    <dbReference type="NCBI Taxonomy" id="110321"/>
    <lineage>
        <taxon>Bacteria</taxon>
        <taxon>Pseudomonadati</taxon>
        <taxon>Pseudomonadota</taxon>
        <taxon>Alphaproteobacteria</taxon>
        <taxon>Hyphomicrobiales</taxon>
        <taxon>Rhizobiaceae</taxon>
        <taxon>Sinorhizobium/Ensifer group</taxon>
        <taxon>Sinorhizobium</taxon>
    </lineage>
</organism>
<sequence length="72" mass="8065">MAHGRNDRRRHGRRLGLKGALRVRKREGLKTIRARAWRHGLSIVTLVATKGRQPEGGRHVHAGREAANGDDN</sequence>
<gene>
    <name evidence="2" type="ORF">BMJ33_35720</name>
</gene>
<dbReference type="EMBL" id="NBUC01000190">
    <property type="protein sequence ID" value="PLT91301.1"/>
    <property type="molecule type" value="Genomic_DNA"/>
</dbReference>
<keyword evidence="3" id="KW-1185">Reference proteome</keyword>
<accession>A0ABX4TCW3</accession>